<dbReference type="RefSeq" id="WP_063737694.1">
    <property type="nucleotide sequence ID" value="NZ_BSRX01000001.1"/>
</dbReference>
<dbReference type="PROSITE" id="PS50231">
    <property type="entry name" value="RICIN_B_LECTIN"/>
    <property type="match status" value="2"/>
</dbReference>
<dbReference type="InterPro" id="IPR014718">
    <property type="entry name" value="GH-type_carb-bd"/>
</dbReference>
<dbReference type="SMART" id="SM00458">
    <property type="entry name" value="RICIN"/>
    <property type="match status" value="2"/>
</dbReference>
<dbReference type="CDD" id="cd23451">
    <property type="entry name" value="beta-trefoil_Ricin_laminarinase"/>
    <property type="match status" value="2"/>
</dbReference>
<dbReference type="GO" id="GO:0006516">
    <property type="term" value="P:glycoprotein catabolic process"/>
    <property type="evidence" value="ECO:0007669"/>
    <property type="project" value="TreeGrafter"/>
</dbReference>
<dbReference type="InterPro" id="IPR035992">
    <property type="entry name" value="Ricin_B-like_lectins"/>
</dbReference>
<accession>A0A9W6PBS1</accession>
<evidence type="ECO:0000313" key="4">
    <source>
        <dbReference type="Proteomes" id="UP001165143"/>
    </source>
</evidence>
<dbReference type="InterPro" id="IPR050883">
    <property type="entry name" value="PNGase"/>
</dbReference>
<sequence length="1000" mass="104142">MKRWRLPLAACLVVLGLAVPAPAQAAPAAAAAAVSDPASLVNPLLGTSHEGNTFPGADSPFGMVQWSPDTPTRPPGGDYAYTDNTITGFSLNHLSGPGCGAMGDVPVLPTTGAVDGGATVGFSHARESASAGAYSVTLDNGVTTELTTTARSGMARFTFPATTRANLLFKLSADKATNLHFTKVSSTEVSGSVDAGLFCASAPSYTAYFDMVFDRPITSTGTFDGGNSVTFDTTGNRTVQAKVGLSYVSIAGATANRTAENPNWDFNAVRTANHDAWNAVLGRIAVTGGTADQQKVFYTALYHALLHPNLLSDSDGKYWGFDRRVHTVSGRQQAQYGTYSGWDIYRTQAQLEALVAPQQASDSAQSLVNDFAQSGQLPKWSLNSAETNVMNGDPAPAVIADYYAFGARDFDTAAAKDAMVRQGSAGNGIRLGLDYQSNYGYLPSDGTYAPGFYGSVATQLEYAAQDFAVSAFAGALGDTAVRDQFANRAQDWRNVFNPASGFMQPKLKDGTWRDGFDPTSSDQFVEGTSWQYTGAVPHNVRGLADAMGGNAKLAAYLDAVLADFHGSGGSHADLGNEPSIELPWEYDYIGRPWKTQKTVRDVQNQLWPNDPANWRVGNDDLGTMSAWYVFSAMGFYPQTPGTADLALGSPLFTNVTVTLAGGGRLVVNAPQAATGAPYVQSATLNGASWNNAYLPAGSVINGATLDLVLGTTANTNWATAVSSAPPSYGGNGDARPPRVQVGPTGPIGSGLAGKCLDAAAGGTSNGTRVQSYGCNNTAAQRWTLPGDGSVTQSGKCLDVSGGSTADGAPVQLWDCNQSDGQKWIPRGSALVNTGSGKCLDIPNSGTADGIQLQIFDCNGTPAQQWTLPRARTGATPSALAGKCLDDNAAATANGNRIQSWSCNGSPAQSVTVPGDGTLRILGRCVAASGSGTGNNTPVVLWDCNGGTGQQWAYDATTRALRNPPSGRCLDVPNSGTADGIQLQLFDCNGTPAQQWNLPAA</sequence>
<dbReference type="InterPro" id="IPR041371">
    <property type="entry name" value="GH92_N"/>
</dbReference>
<dbReference type="PANTHER" id="PTHR12143">
    <property type="entry name" value="PEPTIDE N-GLYCANASE PNGASE -RELATED"/>
    <property type="match status" value="1"/>
</dbReference>
<evidence type="ECO:0000259" key="2">
    <source>
        <dbReference type="SMART" id="SM00458"/>
    </source>
</evidence>
<dbReference type="Pfam" id="PF17678">
    <property type="entry name" value="Glyco_hydro_92N"/>
    <property type="match status" value="1"/>
</dbReference>
<dbReference type="InterPro" id="IPR000772">
    <property type="entry name" value="Ricin_B_lectin"/>
</dbReference>
<dbReference type="PANTHER" id="PTHR12143:SF39">
    <property type="entry name" value="SECRETED PROTEIN"/>
    <property type="match status" value="1"/>
</dbReference>
<dbReference type="EMBL" id="BSRX01000001">
    <property type="protein sequence ID" value="GLW52052.1"/>
    <property type="molecule type" value="Genomic_DNA"/>
</dbReference>
<dbReference type="OrthoDB" id="9804511at2"/>
<feature type="chain" id="PRO_5040723691" evidence="1">
    <location>
        <begin position="26"/>
        <end position="1000"/>
    </location>
</feature>
<evidence type="ECO:0000313" key="3">
    <source>
        <dbReference type="EMBL" id="GLW52052.1"/>
    </source>
</evidence>
<dbReference type="Gene3D" id="3.30.2080.10">
    <property type="entry name" value="GH92 mannosidase domain"/>
    <property type="match status" value="1"/>
</dbReference>
<dbReference type="NCBIfam" id="NF035929">
    <property type="entry name" value="lectin_1"/>
    <property type="match status" value="1"/>
</dbReference>
<dbReference type="Pfam" id="PF00652">
    <property type="entry name" value="Ricin_B_lectin"/>
    <property type="match status" value="2"/>
</dbReference>
<dbReference type="Gene3D" id="2.80.10.50">
    <property type="match status" value="4"/>
</dbReference>
<dbReference type="InterPro" id="IPR008928">
    <property type="entry name" value="6-hairpin_glycosidase_sf"/>
</dbReference>
<feature type="domain" description="Ricin B lectin" evidence="2">
    <location>
        <begin position="742"/>
        <end position="868"/>
    </location>
</feature>
<dbReference type="SUPFAM" id="SSF50370">
    <property type="entry name" value="Ricin B-like lectins"/>
    <property type="match status" value="2"/>
</dbReference>
<evidence type="ECO:0000256" key="1">
    <source>
        <dbReference type="SAM" id="SignalP"/>
    </source>
</evidence>
<dbReference type="Gene3D" id="1.20.1050.60">
    <property type="entry name" value="alpha-1,2-mannosidase"/>
    <property type="match status" value="1"/>
</dbReference>
<dbReference type="InterPro" id="IPR012939">
    <property type="entry name" value="Glyco_hydro_92"/>
</dbReference>
<dbReference type="Gene3D" id="2.70.98.10">
    <property type="match status" value="1"/>
</dbReference>
<organism evidence="3 4">
    <name type="scientific">Kitasatospora phosalacinea</name>
    <dbReference type="NCBI Taxonomy" id="2065"/>
    <lineage>
        <taxon>Bacteria</taxon>
        <taxon>Bacillati</taxon>
        <taxon>Actinomycetota</taxon>
        <taxon>Actinomycetes</taxon>
        <taxon>Kitasatosporales</taxon>
        <taxon>Streptomycetaceae</taxon>
        <taxon>Kitasatospora</taxon>
    </lineage>
</organism>
<feature type="domain" description="Ricin B lectin" evidence="2">
    <location>
        <begin position="872"/>
        <end position="998"/>
    </location>
</feature>
<dbReference type="InterPro" id="IPR005887">
    <property type="entry name" value="GH92_a_mannosidase_put"/>
</dbReference>
<keyword evidence="1" id="KW-0732">Signal</keyword>
<dbReference type="NCBIfam" id="TIGR01180">
    <property type="entry name" value="aman2_put"/>
    <property type="match status" value="1"/>
</dbReference>
<gene>
    <name evidence="3" type="ORF">Kpho01_00630</name>
</gene>
<dbReference type="GO" id="GO:0030246">
    <property type="term" value="F:carbohydrate binding"/>
    <property type="evidence" value="ECO:0007669"/>
    <property type="project" value="InterPro"/>
</dbReference>
<protein>
    <submittedName>
        <fullName evidence="3">Alpha-1,2-mannosidase</fullName>
    </submittedName>
</protein>
<dbReference type="GO" id="GO:0000224">
    <property type="term" value="F:peptide-N4-(N-acetyl-beta-glucosaminyl)asparagine amidase activity"/>
    <property type="evidence" value="ECO:0007669"/>
    <property type="project" value="TreeGrafter"/>
</dbReference>
<dbReference type="AlphaFoldDB" id="A0A9W6PBS1"/>
<comment type="caution">
    <text evidence="3">The sequence shown here is derived from an EMBL/GenBank/DDBJ whole genome shotgun (WGS) entry which is preliminary data.</text>
</comment>
<dbReference type="GO" id="GO:0005829">
    <property type="term" value="C:cytosol"/>
    <property type="evidence" value="ECO:0007669"/>
    <property type="project" value="TreeGrafter"/>
</dbReference>
<dbReference type="SUPFAM" id="SSF48208">
    <property type="entry name" value="Six-hairpin glycosidases"/>
    <property type="match status" value="1"/>
</dbReference>
<feature type="signal peptide" evidence="1">
    <location>
        <begin position="1"/>
        <end position="25"/>
    </location>
</feature>
<dbReference type="FunFam" id="3.30.2080.10:FF:000001">
    <property type="entry name" value="Alpha-1,2-mannosidase subfamily"/>
    <property type="match status" value="1"/>
</dbReference>
<reference evidence="3" key="1">
    <citation type="submission" date="2023-02" db="EMBL/GenBank/DDBJ databases">
        <title>Kitasatospora phosalacinea NBRC 14362.</title>
        <authorList>
            <person name="Ichikawa N."/>
            <person name="Sato H."/>
            <person name="Tonouchi N."/>
        </authorList>
    </citation>
    <scope>NUCLEOTIDE SEQUENCE</scope>
    <source>
        <strain evidence="3">NBRC 14362</strain>
    </source>
</reference>
<dbReference type="GO" id="GO:0005975">
    <property type="term" value="P:carbohydrate metabolic process"/>
    <property type="evidence" value="ECO:0007669"/>
    <property type="project" value="InterPro"/>
</dbReference>
<dbReference type="Proteomes" id="UP001165143">
    <property type="component" value="Unassembled WGS sequence"/>
</dbReference>
<dbReference type="Pfam" id="PF07971">
    <property type="entry name" value="Glyco_hydro_92"/>
    <property type="match status" value="1"/>
</dbReference>
<dbReference type="Gene3D" id="1.20.1610.10">
    <property type="entry name" value="alpha-1,2-mannosidases domains"/>
    <property type="match status" value="1"/>
</dbReference>
<proteinExistence type="predicted"/>
<name>A0A9W6PBS1_9ACTN</name>